<proteinExistence type="predicted"/>
<accession>A0A8S5P5P7</accession>
<dbReference type="CDD" id="cd00118">
    <property type="entry name" value="LysM"/>
    <property type="match status" value="1"/>
</dbReference>
<evidence type="ECO:0000256" key="1">
    <source>
        <dbReference type="SAM" id="Phobius"/>
    </source>
</evidence>
<protein>
    <submittedName>
        <fullName evidence="3">LysM domain</fullName>
    </submittedName>
</protein>
<dbReference type="PROSITE" id="PS51782">
    <property type="entry name" value="LYSM"/>
    <property type="match status" value="1"/>
</dbReference>
<evidence type="ECO:0000259" key="2">
    <source>
        <dbReference type="PROSITE" id="PS51782"/>
    </source>
</evidence>
<dbReference type="InterPro" id="IPR036779">
    <property type="entry name" value="LysM_dom_sf"/>
</dbReference>
<dbReference type="Pfam" id="PF01476">
    <property type="entry name" value="LysM"/>
    <property type="match status" value="1"/>
</dbReference>
<organism evidence="3">
    <name type="scientific">Siphoviridae sp. ctiam3</name>
    <dbReference type="NCBI Taxonomy" id="2825624"/>
    <lineage>
        <taxon>Viruses</taxon>
        <taxon>Duplodnaviria</taxon>
        <taxon>Heunggongvirae</taxon>
        <taxon>Uroviricota</taxon>
        <taxon>Caudoviricetes</taxon>
    </lineage>
</organism>
<feature type="domain" description="LysM" evidence="2">
    <location>
        <begin position="94"/>
        <end position="143"/>
    </location>
</feature>
<name>A0A8S5P5P7_9CAUD</name>
<keyword evidence="1" id="KW-0472">Membrane</keyword>
<reference evidence="3" key="1">
    <citation type="journal article" date="2021" name="Proc. Natl. Acad. Sci. U.S.A.">
        <title>A Catalog of Tens of Thousands of Viruses from Human Metagenomes Reveals Hidden Associations with Chronic Diseases.</title>
        <authorList>
            <person name="Tisza M.J."/>
            <person name="Buck C.B."/>
        </authorList>
    </citation>
    <scope>NUCLEOTIDE SEQUENCE</scope>
    <source>
        <strain evidence="3">Ctiam3</strain>
    </source>
</reference>
<dbReference type="EMBL" id="BK015338">
    <property type="protein sequence ID" value="DAE01960.1"/>
    <property type="molecule type" value="Genomic_DNA"/>
</dbReference>
<dbReference type="Gene3D" id="3.10.350.10">
    <property type="entry name" value="LysM domain"/>
    <property type="match status" value="1"/>
</dbReference>
<sequence>MKRIKGQEHMSDVHCIKEQSAWSTANIADTDTHQGAVHTAHIKKEGIHMKSNNFKPRWGRIIGAIIIVLVLIMGIVQVFSESTSVETQKKTITIMYQVEEGDTLWSIVKDLMGESVNAQQVIYQIKQDNKIQDTLNAGQVIKIRMPKQ</sequence>
<keyword evidence="1" id="KW-0812">Transmembrane</keyword>
<feature type="transmembrane region" description="Helical" evidence="1">
    <location>
        <begin position="58"/>
        <end position="79"/>
    </location>
</feature>
<keyword evidence="1" id="KW-1133">Transmembrane helix</keyword>
<evidence type="ECO:0000313" key="3">
    <source>
        <dbReference type="EMBL" id="DAE01960.1"/>
    </source>
</evidence>
<dbReference type="SUPFAM" id="SSF54106">
    <property type="entry name" value="LysM domain"/>
    <property type="match status" value="1"/>
</dbReference>
<dbReference type="InterPro" id="IPR018392">
    <property type="entry name" value="LysM"/>
</dbReference>